<dbReference type="Proteomes" id="UP000292052">
    <property type="component" value="Unassembled WGS sequence"/>
</dbReference>
<dbReference type="InterPro" id="IPR032675">
    <property type="entry name" value="LRR_dom_sf"/>
</dbReference>
<evidence type="ECO:0000256" key="4">
    <source>
        <dbReference type="SAM" id="SignalP"/>
    </source>
</evidence>
<dbReference type="EMBL" id="QDEB01111422">
    <property type="protein sequence ID" value="RZB49874.1"/>
    <property type="molecule type" value="Genomic_DNA"/>
</dbReference>
<keyword evidence="3" id="KW-0677">Repeat</keyword>
<dbReference type="GO" id="GO:0031012">
    <property type="term" value="C:extracellular matrix"/>
    <property type="evidence" value="ECO:0007669"/>
    <property type="project" value="TreeGrafter"/>
</dbReference>
<dbReference type="GO" id="GO:0005615">
    <property type="term" value="C:extracellular space"/>
    <property type="evidence" value="ECO:0007669"/>
    <property type="project" value="TreeGrafter"/>
</dbReference>
<evidence type="ECO:0000256" key="2">
    <source>
        <dbReference type="ARBA" id="ARBA00022729"/>
    </source>
</evidence>
<keyword evidence="6" id="KW-1185">Reference proteome</keyword>
<dbReference type="InterPro" id="IPR026906">
    <property type="entry name" value="LRR_5"/>
</dbReference>
<dbReference type="PANTHER" id="PTHR24373">
    <property type="entry name" value="SLIT RELATED LEUCINE-RICH REPEAT NEURONAL PROTEIN"/>
    <property type="match status" value="1"/>
</dbReference>
<dbReference type="AlphaFoldDB" id="A0A482VDU9"/>
<feature type="chain" id="PRO_5019843249" evidence="4">
    <location>
        <begin position="25"/>
        <end position="320"/>
    </location>
</feature>
<dbReference type="Pfam" id="PF13306">
    <property type="entry name" value="LRR_5"/>
    <property type="match status" value="1"/>
</dbReference>
<dbReference type="STRING" id="1661398.A0A482VDU9"/>
<accession>A0A482VDU9</accession>
<evidence type="ECO:0000256" key="3">
    <source>
        <dbReference type="ARBA" id="ARBA00022737"/>
    </source>
</evidence>
<keyword evidence="2 4" id="KW-0732">Signal</keyword>
<name>A0A482VDU9_ASBVE</name>
<gene>
    <name evidence="5" type="ORF">BDFB_007478</name>
</gene>
<dbReference type="SMART" id="SM00369">
    <property type="entry name" value="LRR_TYP"/>
    <property type="match status" value="4"/>
</dbReference>
<proteinExistence type="predicted"/>
<dbReference type="InterPro" id="IPR050328">
    <property type="entry name" value="Dev_Immune_Receptor"/>
</dbReference>
<keyword evidence="1" id="KW-0433">Leucine-rich repeat</keyword>
<evidence type="ECO:0000313" key="5">
    <source>
        <dbReference type="EMBL" id="RZB49874.1"/>
    </source>
</evidence>
<dbReference type="Gene3D" id="3.80.10.10">
    <property type="entry name" value="Ribonuclease Inhibitor"/>
    <property type="match status" value="1"/>
</dbReference>
<reference evidence="5 6" key="1">
    <citation type="submission" date="2017-03" db="EMBL/GenBank/DDBJ databases">
        <title>Genome of the blue death feigning beetle - Asbolus verrucosus.</title>
        <authorList>
            <person name="Rider S.D."/>
        </authorList>
    </citation>
    <scope>NUCLEOTIDE SEQUENCE [LARGE SCALE GENOMIC DNA]</scope>
    <source>
        <strain evidence="5">Butters</strain>
        <tissue evidence="5">Head and leg muscle</tissue>
    </source>
</reference>
<feature type="signal peptide" evidence="4">
    <location>
        <begin position="1"/>
        <end position="24"/>
    </location>
</feature>
<comment type="caution">
    <text evidence="5">The sequence shown here is derived from an EMBL/GenBank/DDBJ whole genome shotgun (WGS) entry which is preliminary data.</text>
</comment>
<dbReference type="PANTHER" id="PTHR24373:SF370">
    <property type="entry name" value="FISH-LIPS, ISOFORM E"/>
    <property type="match status" value="1"/>
</dbReference>
<dbReference type="SUPFAM" id="SSF52058">
    <property type="entry name" value="L domain-like"/>
    <property type="match status" value="1"/>
</dbReference>
<sequence>MVTNLAVFEVIILLLPFLTKYGQCRGIWDDGPTYLEVSNLVLEKGKPLVVQQNSTQLQIKGLNGTLYSDSLSQLSQVSDLKIFINQIIDIETGAICSAPKLKRFEIDLSYNAHAPVLTKNMFEGCDNLEELFLVGNYDNLTTLDSDALQSLPNLKYLYIRNFNLKHLTQDYFKGLKSLTNLTLFRCSIEEIDSNAFVGLANLEEVRFEFNGFERLPNSLFKNTPKLVNLLLFGNNITNLTWDEFDGLASLERLELIRNQINTFDGNKITKFMPNLKVLLIEFKTLECDQRKKLNNYDEYAGSHEVLFLYKFGFDPDSCES</sequence>
<evidence type="ECO:0000313" key="6">
    <source>
        <dbReference type="Proteomes" id="UP000292052"/>
    </source>
</evidence>
<organism evidence="5 6">
    <name type="scientific">Asbolus verrucosus</name>
    <name type="common">Desert ironclad beetle</name>
    <dbReference type="NCBI Taxonomy" id="1661398"/>
    <lineage>
        <taxon>Eukaryota</taxon>
        <taxon>Metazoa</taxon>
        <taxon>Ecdysozoa</taxon>
        <taxon>Arthropoda</taxon>
        <taxon>Hexapoda</taxon>
        <taxon>Insecta</taxon>
        <taxon>Pterygota</taxon>
        <taxon>Neoptera</taxon>
        <taxon>Endopterygota</taxon>
        <taxon>Coleoptera</taxon>
        <taxon>Polyphaga</taxon>
        <taxon>Cucujiformia</taxon>
        <taxon>Tenebrionidae</taxon>
        <taxon>Pimeliinae</taxon>
        <taxon>Asbolus</taxon>
    </lineage>
</organism>
<dbReference type="OrthoDB" id="676979at2759"/>
<dbReference type="InterPro" id="IPR003591">
    <property type="entry name" value="Leu-rich_rpt_typical-subtyp"/>
</dbReference>
<protein>
    <submittedName>
        <fullName evidence="5">LRR 8 domain containing protein</fullName>
    </submittedName>
</protein>
<evidence type="ECO:0000256" key="1">
    <source>
        <dbReference type="ARBA" id="ARBA00022614"/>
    </source>
</evidence>